<dbReference type="EMBL" id="FTOI01000004">
    <property type="protein sequence ID" value="SIS66887.1"/>
    <property type="molecule type" value="Genomic_DNA"/>
</dbReference>
<gene>
    <name evidence="3" type="ORF">SAMN05421789_10480</name>
</gene>
<dbReference type="OrthoDB" id="1450994at2"/>
<dbReference type="Pfam" id="PF00581">
    <property type="entry name" value="Rhodanese"/>
    <property type="match status" value="1"/>
</dbReference>
<proteinExistence type="predicted"/>
<feature type="signal peptide" evidence="1">
    <location>
        <begin position="1"/>
        <end position="25"/>
    </location>
</feature>
<dbReference type="SUPFAM" id="SSF52821">
    <property type="entry name" value="Rhodanese/Cell cycle control phosphatase"/>
    <property type="match status" value="1"/>
</dbReference>
<dbReference type="Gene3D" id="3.40.250.10">
    <property type="entry name" value="Rhodanese-like domain"/>
    <property type="match status" value="1"/>
</dbReference>
<evidence type="ECO:0000256" key="1">
    <source>
        <dbReference type="SAM" id="SignalP"/>
    </source>
</evidence>
<dbReference type="STRING" id="713588.SAMN05421789_10480"/>
<reference evidence="4" key="1">
    <citation type="submission" date="2017-01" db="EMBL/GenBank/DDBJ databases">
        <authorList>
            <person name="Varghese N."/>
            <person name="Submissions S."/>
        </authorList>
    </citation>
    <scope>NUCLEOTIDE SEQUENCE [LARGE SCALE GENOMIC DNA]</scope>
    <source>
        <strain evidence="4">DSM 23145</strain>
    </source>
</reference>
<evidence type="ECO:0000259" key="2">
    <source>
        <dbReference type="PROSITE" id="PS50206"/>
    </source>
</evidence>
<keyword evidence="3" id="KW-0548">Nucleotidyltransferase</keyword>
<keyword evidence="3" id="KW-0808">Transferase</keyword>
<keyword evidence="4" id="KW-1185">Reference proteome</keyword>
<feature type="domain" description="Rhodanese" evidence="2">
    <location>
        <begin position="38"/>
        <end position="115"/>
    </location>
</feature>
<dbReference type="CDD" id="cd00158">
    <property type="entry name" value="RHOD"/>
    <property type="match status" value="1"/>
</dbReference>
<dbReference type="InterPro" id="IPR001763">
    <property type="entry name" value="Rhodanese-like_dom"/>
</dbReference>
<sequence>MKFNIFLYLGVLAAVFFSCATKSHAETINPANFKEIVKNPITTLVDVRIPEEFSEKTAKGAVNIPLAKIEDNISFFKNQKTTVLFCNRGIQAEQAVEILRKNGVENVYFGKSLDNVEAIQNEK</sequence>
<dbReference type="PANTHER" id="PTHR43031">
    <property type="entry name" value="FAD-DEPENDENT OXIDOREDUCTASE"/>
    <property type="match status" value="1"/>
</dbReference>
<dbReference type="SMART" id="SM00450">
    <property type="entry name" value="RHOD"/>
    <property type="match status" value="1"/>
</dbReference>
<name>A0A1N7KZB9_9FLAO</name>
<dbReference type="GO" id="GO:0016779">
    <property type="term" value="F:nucleotidyltransferase activity"/>
    <property type="evidence" value="ECO:0007669"/>
    <property type="project" value="UniProtKB-KW"/>
</dbReference>
<accession>A0A1N7KZB9</accession>
<evidence type="ECO:0000313" key="3">
    <source>
        <dbReference type="EMBL" id="SIS66887.1"/>
    </source>
</evidence>
<dbReference type="RefSeq" id="WP_084566452.1">
    <property type="nucleotide sequence ID" value="NZ_FTOI01000004.1"/>
</dbReference>
<dbReference type="InterPro" id="IPR050229">
    <property type="entry name" value="GlpE_sulfurtransferase"/>
</dbReference>
<dbReference type="PROSITE" id="PS50206">
    <property type="entry name" value="RHODANESE_3"/>
    <property type="match status" value="1"/>
</dbReference>
<dbReference type="PANTHER" id="PTHR43031:SF1">
    <property type="entry name" value="PYRIDINE NUCLEOTIDE-DISULPHIDE OXIDOREDUCTASE"/>
    <property type="match status" value="1"/>
</dbReference>
<feature type="chain" id="PRO_5013337747" evidence="1">
    <location>
        <begin position="26"/>
        <end position="123"/>
    </location>
</feature>
<dbReference type="PROSITE" id="PS51257">
    <property type="entry name" value="PROKAR_LIPOPROTEIN"/>
    <property type="match status" value="1"/>
</dbReference>
<keyword evidence="1" id="KW-0732">Signal</keyword>
<evidence type="ECO:0000313" key="4">
    <source>
        <dbReference type="Proteomes" id="UP000185839"/>
    </source>
</evidence>
<organism evidence="3 4">
    <name type="scientific">Kaistella chaponensis</name>
    <dbReference type="NCBI Taxonomy" id="713588"/>
    <lineage>
        <taxon>Bacteria</taxon>
        <taxon>Pseudomonadati</taxon>
        <taxon>Bacteroidota</taxon>
        <taxon>Flavobacteriia</taxon>
        <taxon>Flavobacteriales</taxon>
        <taxon>Weeksellaceae</taxon>
        <taxon>Chryseobacterium group</taxon>
        <taxon>Kaistella</taxon>
    </lineage>
</organism>
<dbReference type="AlphaFoldDB" id="A0A1N7KZB9"/>
<protein>
    <submittedName>
        <fullName evidence="3">Adenylyltransferase and sulfurtransferase</fullName>
    </submittedName>
</protein>
<dbReference type="Proteomes" id="UP000185839">
    <property type="component" value="Unassembled WGS sequence"/>
</dbReference>
<dbReference type="InterPro" id="IPR036873">
    <property type="entry name" value="Rhodanese-like_dom_sf"/>
</dbReference>